<protein>
    <recommendedName>
        <fullName evidence="6">Phage integrase central domain-containing protein</fullName>
    </recommendedName>
</protein>
<dbReference type="Gene3D" id="1.10.443.10">
    <property type="entry name" value="Intergrase catalytic core"/>
    <property type="match status" value="1"/>
</dbReference>
<evidence type="ECO:0000256" key="1">
    <source>
        <dbReference type="ARBA" id="ARBA00008857"/>
    </source>
</evidence>
<evidence type="ECO:0000256" key="5">
    <source>
        <dbReference type="SAM" id="MobiDB-lite"/>
    </source>
</evidence>
<dbReference type="PANTHER" id="PTHR30629">
    <property type="entry name" value="PROPHAGE INTEGRASE"/>
    <property type="match status" value="1"/>
</dbReference>
<evidence type="ECO:0000256" key="2">
    <source>
        <dbReference type="ARBA" id="ARBA00022908"/>
    </source>
</evidence>
<proteinExistence type="inferred from homology"/>
<dbReference type="EMBL" id="JBHSIU010000054">
    <property type="protein sequence ID" value="MFC5004082.1"/>
    <property type="molecule type" value="Genomic_DNA"/>
</dbReference>
<dbReference type="Gene3D" id="1.10.150.130">
    <property type="match status" value="1"/>
</dbReference>
<keyword evidence="8" id="KW-1185">Reference proteome</keyword>
<comment type="similarity">
    <text evidence="1">Belongs to the 'phage' integrase family.</text>
</comment>
<gene>
    <name evidence="7" type="ORF">ACFPIJ_40430</name>
</gene>
<name>A0ABV9W9M5_9ACTN</name>
<evidence type="ECO:0000313" key="7">
    <source>
        <dbReference type="EMBL" id="MFC5004082.1"/>
    </source>
</evidence>
<dbReference type="InterPro" id="IPR053876">
    <property type="entry name" value="Phage_int_M"/>
</dbReference>
<dbReference type="SUPFAM" id="SSF56349">
    <property type="entry name" value="DNA breaking-rejoining enzymes"/>
    <property type="match status" value="1"/>
</dbReference>
<dbReference type="InterPro" id="IPR050808">
    <property type="entry name" value="Phage_Integrase"/>
</dbReference>
<comment type="caution">
    <text evidence="7">The sequence shown here is derived from an EMBL/GenBank/DDBJ whole genome shotgun (WGS) entry which is preliminary data.</text>
</comment>
<sequence>MWEHEVRNEQQPRDWILPAIGHLPLGEVGGPDLAAIIKKLRAVMAETTVTRYFSCTHAMFEAAVREKKIDDNPCKRTDFKRQSFAADTPDEGEHVYLTPAEYRRIWDNLHHAARPLADFMIHTGTRFSEATAASPDQVNTTKRQVMVDKAWKKEKDGSWRIGPPKSGKKRPVPVGTG</sequence>
<reference evidence="8" key="1">
    <citation type="journal article" date="2019" name="Int. J. Syst. Evol. Microbiol.">
        <title>The Global Catalogue of Microorganisms (GCM) 10K type strain sequencing project: providing services to taxonomists for standard genome sequencing and annotation.</title>
        <authorList>
            <consortium name="The Broad Institute Genomics Platform"/>
            <consortium name="The Broad Institute Genome Sequencing Center for Infectious Disease"/>
            <person name="Wu L."/>
            <person name="Ma J."/>
        </authorList>
    </citation>
    <scope>NUCLEOTIDE SEQUENCE [LARGE SCALE GENOMIC DNA]</scope>
    <source>
        <strain evidence="8">CGMCC 4.7152</strain>
    </source>
</reference>
<feature type="region of interest" description="Disordered" evidence="5">
    <location>
        <begin position="147"/>
        <end position="177"/>
    </location>
</feature>
<feature type="compositionally biased region" description="Basic and acidic residues" evidence="5">
    <location>
        <begin position="147"/>
        <end position="158"/>
    </location>
</feature>
<evidence type="ECO:0000259" key="6">
    <source>
        <dbReference type="Pfam" id="PF22022"/>
    </source>
</evidence>
<keyword evidence="3" id="KW-0238">DNA-binding</keyword>
<dbReference type="InterPro" id="IPR011010">
    <property type="entry name" value="DNA_brk_join_enz"/>
</dbReference>
<dbReference type="RefSeq" id="WP_380123736.1">
    <property type="nucleotide sequence ID" value="NZ_JBHSIU010000054.1"/>
</dbReference>
<dbReference type="Pfam" id="PF22022">
    <property type="entry name" value="Phage_int_M"/>
    <property type="match status" value="1"/>
</dbReference>
<organism evidence="7 8">
    <name type="scientific">Dactylosporangium cerinum</name>
    <dbReference type="NCBI Taxonomy" id="1434730"/>
    <lineage>
        <taxon>Bacteria</taxon>
        <taxon>Bacillati</taxon>
        <taxon>Actinomycetota</taxon>
        <taxon>Actinomycetes</taxon>
        <taxon>Micromonosporales</taxon>
        <taxon>Micromonosporaceae</taxon>
        <taxon>Dactylosporangium</taxon>
    </lineage>
</organism>
<dbReference type="InterPro" id="IPR013762">
    <property type="entry name" value="Integrase-like_cat_sf"/>
</dbReference>
<keyword evidence="4" id="KW-0233">DNA recombination</keyword>
<feature type="domain" description="Phage integrase central" evidence="6">
    <location>
        <begin position="9"/>
        <end position="76"/>
    </location>
</feature>
<accession>A0ABV9W9M5</accession>
<dbReference type="PANTHER" id="PTHR30629:SF2">
    <property type="entry name" value="PROPHAGE INTEGRASE INTS-RELATED"/>
    <property type="match status" value="1"/>
</dbReference>
<dbReference type="Proteomes" id="UP001595912">
    <property type="component" value="Unassembled WGS sequence"/>
</dbReference>
<evidence type="ECO:0000256" key="4">
    <source>
        <dbReference type="ARBA" id="ARBA00023172"/>
    </source>
</evidence>
<dbReference type="InterPro" id="IPR010998">
    <property type="entry name" value="Integrase_recombinase_N"/>
</dbReference>
<keyword evidence="2" id="KW-0229">DNA integration</keyword>
<evidence type="ECO:0000313" key="8">
    <source>
        <dbReference type="Proteomes" id="UP001595912"/>
    </source>
</evidence>
<evidence type="ECO:0000256" key="3">
    <source>
        <dbReference type="ARBA" id="ARBA00023125"/>
    </source>
</evidence>